<evidence type="ECO:0000256" key="1">
    <source>
        <dbReference type="ARBA" id="ARBA00022722"/>
    </source>
</evidence>
<keyword evidence="2" id="KW-0378">Hydrolase</keyword>
<evidence type="ECO:0000256" key="2">
    <source>
        <dbReference type="ARBA" id="ARBA00022801"/>
    </source>
</evidence>
<dbReference type="AlphaFoldDB" id="A0A8H4P6S0"/>
<dbReference type="SMART" id="SM00479">
    <property type="entry name" value="EXOIII"/>
    <property type="match status" value="1"/>
</dbReference>
<feature type="domain" description="Exonuclease" evidence="4">
    <location>
        <begin position="82"/>
        <end position="254"/>
    </location>
</feature>
<dbReference type="PANTHER" id="PTHR12801:SF114">
    <property type="entry name" value="EXONUCLEASE, PUTATIVE (AFU_ORTHOLOGUE AFUA_7G00870)-RELATED"/>
    <property type="match status" value="1"/>
</dbReference>
<keyword evidence="1" id="KW-0540">Nuclease</keyword>
<dbReference type="SUPFAM" id="SSF53098">
    <property type="entry name" value="Ribonuclease H-like"/>
    <property type="match status" value="1"/>
</dbReference>
<comment type="caution">
    <text evidence="5">The sequence shown here is derived from an EMBL/GenBank/DDBJ whole genome shotgun (WGS) entry which is preliminary data.</text>
</comment>
<dbReference type="GO" id="GO:0006364">
    <property type="term" value="P:rRNA processing"/>
    <property type="evidence" value="ECO:0007669"/>
    <property type="project" value="TreeGrafter"/>
</dbReference>
<accession>A0A8H4P6S0</accession>
<sequence length="329" mass="37888">MGPNPSATMSSEEFQFRDQTYIRPPLLDMQVIYNRLSSKCHTSKRLRKEGYILPSELIQGTGDNRNQTIMASRPSSLEPKRKAVALNCEMAEVRNGDSEIISISVVDFFSGEILINSLVKPNEPIIAWRSNVHGIRPATMSIAVSKGQVLRGWEVTRQELFKHINTDTVLIGQSLQQDLKSLRISHEKIIDTAILTAEAAFGTNESFGRRWSLQSLCADLLKLGIRQGSNTHDALEDSMAVREVALWCLCYPDKLEQWGKRARQKYITEKVKKAERRRQRRRSVHYSSYIRDDDDDNMGYHYDYSYDDEVLRWEDVVDWEMWPKSPPSD</sequence>
<keyword evidence="3 5" id="KW-0269">Exonuclease</keyword>
<dbReference type="GO" id="GO:0005634">
    <property type="term" value="C:nucleus"/>
    <property type="evidence" value="ECO:0007669"/>
    <property type="project" value="TreeGrafter"/>
</dbReference>
<reference evidence="5" key="1">
    <citation type="submission" date="2020-01" db="EMBL/GenBank/DDBJ databases">
        <title>Identification and distribution of gene clusters putatively required for synthesis of sphingolipid metabolism inhibitors in phylogenetically diverse species of the filamentous fungus Fusarium.</title>
        <authorList>
            <person name="Kim H.-S."/>
            <person name="Busman M."/>
            <person name="Brown D.W."/>
            <person name="Divon H."/>
            <person name="Uhlig S."/>
            <person name="Proctor R.H."/>
        </authorList>
    </citation>
    <scope>NUCLEOTIDE SEQUENCE</scope>
    <source>
        <strain evidence="5">NRRL 53441</strain>
    </source>
</reference>
<keyword evidence="6" id="KW-1185">Reference proteome</keyword>
<evidence type="ECO:0000259" key="4">
    <source>
        <dbReference type="SMART" id="SM00479"/>
    </source>
</evidence>
<dbReference type="Proteomes" id="UP000605986">
    <property type="component" value="Unassembled WGS sequence"/>
</dbReference>
<evidence type="ECO:0000313" key="6">
    <source>
        <dbReference type="Proteomes" id="UP000605986"/>
    </source>
</evidence>
<dbReference type="Pfam" id="PF00929">
    <property type="entry name" value="RNase_T"/>
    <property type="match status" value="1"/>
</dbReference>
<dbReference type="EMBL" id="JAADJG010000256">
    <property type="protein sequence ID" value="KAF4450167.1"/>
    <property type="molecule type" value="Genomic_DNA"/>
</dbReference>
<protein>
    <submittedName>
        <fullName evidence="5">RNA exonuclease 3</fullName>
    </submittedName>
</protein>
<proteinExistence type="predicted"/>
<dbReference type="GO" id="GO:0004527">
    <property type="term" value="F:exonuclease activity"/>
    <property type="evidence" value="ECO:0007669"/>
    <property type="project" value="UniProtKB-KW"/>
</dbReference>
<dbReference type="InterPro" id="IPR047021">
    <property type="entry name" value="REXO1/3/4-like"/>
</dbReference>
<dbReference type="GO" id="GO:0000027">
    <property type="term" value="P:ribosomal large subunit assembly"/>
    <property type="evidence" value="ECO:0007669"/>
    <property type="project" value="TreeGrafter"/>
</dbReference>
<dbReference type="InterPro" id="IPR012337">
    <property type="entry name" value="RNaseH-like_sf"/>
</dbReference>
<dbReference type="GO" id="GO:0003676">
    <property type="term" value="F:nucleic acid binding"/>
    <property type="evidence" value="ECO:0007669"/>
    <property type="project" value="InterPro"/>
</dbReference>
<dbReference type="PANTHER" id="PTHR12801">
    <property type="entry name" value="RNA EXONUCLEASE REXO1 / RECO3 FAMILY MEMBER-RELATED"/>
    <property type="match status" value="1"/>
</dbReference>
<dbReference type="InterPro" id="IPR036397">
    <property type="entry name" value="RNaseH_sf"/>
</dbReference>
<dbReference type="InterPro" id="IPR013520">
    <property type="entry name" value="Ribonucl_H"/>
</dbReference>
<evidence type="ECO:0000256" key="3">
    <source>
        <dbReference type="ARBA" id="ARBA00022839"/>
    </source>
</evidence>
<gene>
    <name evidence="5" type="ORF">F53441_6685</name>
</gene>
<dbReference type="Gene3D" id="3.30.420.10">
    <property type="entry name" value="Ribonuclease H-like superfamily/Ribonuclease H"/>
    <property type="match status" value="1"/>
</dbReference>
<dbReference type="OrthoDB" id="16516at2759"/>
<name>A0A8H4P6S0_9HYPO</name>
<organism evidence="5 6">
    <name type="scientific">Fusarium austroafricanum</name>
    <dbReference type="NCBI Taxonomy" id="2364996"/>
    <lineage>
        <taxon>Eukaryota</taxon>
        <taxon>Fungi</taxon>
        <taxon>Dikarya</taxon>
        <taxon>Ascomycota</taxon>
        <taxon>Pezizomycotina</taxon>
        <taxon>Sordariomycetes</taxon>
        <taxon>Hypocreomycetidae</taxon>
        <taxon>Hypocreales</taxon>
        <taxon>Nectriaceae</taxon>
        <taxon>Fusarium</taxon>
        <taxon>Fusarium concolor species complex</taxon>
    </lineage>
</organism>
<evidence type="ECO:0000313" key="5">
    <source>
        <dbReference type="EMBL" id="KAF4450167.1"/>
    </source>
</evidence>
<dbReference type="CDD" id="cd06137">
    <property type="entry name" value="DEDDh_RNase"/>
    <property type="match status" value="1"/>
</dbReference>